<reference evidence="1 2" key="1">
    <citation type="submission" date="2019-06" db="EMBL/GenBank/DDBJ databases">
        <title>Enrichment of Autotrophic Halophilic Microorganisms from Red Sea Brine Pool Using Microbial Electrosynthesis System.</title>
        <authorList>
            <person name="Alqahtani M.F."/>
            <person name="Bajracharya S."/>
            <person name="Katuri K.P."/>
            <person name="Ali M."/>
            <person name="Saikaly P.E."/>
        </authorList>
    </citation>
    <scope>NUCLEOTIDE SEQUENCE [LARGE SCALE GENOMIC DNA]</scope>
    <source>
        <strain evidence="1">MES6</strain>
    </source>
</reference>
<dbReference type="Pfam" id="PF05035">
    <property type="entry name" value="DGOK"/>
    <property type="match status" value="1"/>
</dbReference>
<gene>
    <name evidence="1" type="ORF">FH759_10125</name>
</gene>
<dbReference type="GO" id="GO:0008671">
    <property type="term" value="F:2-dehydro-3-deoxygalactonokinase activity"/>
    <property type="evidence" value="ECO:0007669"/>
    <property type="project" value="InterPro"/>
</dbReference>
<dbReference type="RefSeq" id="WP_273249808.1">
    <property type="nucleotide sequence ID" value="NZ_VENJ01000013.1"/>
</dbReference>
<dbReference type="InterPro" id="IPR007729">
    <property type="entry name" value="DGOK"/>
</dbReference>
<sequence length="244" mass="24870">MSDVVWIGIEEGPQTAQGWAFDGAGQVTASAHGDSAAQVQAHLGEAGALIVSDRAATPARSVPATVLPDTGAPSPLSQDAPPGLLPATACLRLSGALAQRPNWDGVALMPDADKTHWTHVSAGEVVSFASFLTPRLSRLLGGDGGANEQALGDTMARPERLAAHLAQADLGGNAAAILGHLIGAELAAARPYWLGQQIILIGDDPLAEAYSDALSAQGARPERLTTGDAAQAGLAALHRRASHQ</sequence>
<organism evidence="1 2">
    <name type="scientific">Sediminimonas qiaohouensis</name>
    <dbReference type="NCBI Taxonomy" id="552061"/>
    <lineage>
        <taxon>Bacteria</taxon>
        <taxon>Pseudomonadati</taxon>
        <taxon>Pseudomonadota</taxon>
        <taxon>Alphaproteobacteria</taxon>
        <taxon>Rhodobacterales</taxon>
        <taxon>Roseobacteraceae</taxon>
        <taxon>Sediminimonas</taxon>
    </lineage>
</organism>
<accession>A0A7C9L8D6</accession>
<dbReference type="Gene3D" id="3.30.420.310">
    <property type="entry name" value="2-keto-3-deoxy-galactonokinase, C-terminal domain"/>
    <property type="match status" value="1"/>
</dbReference>
<comment type="caution">
    <text evidence="1">The sequence shown here is derived from an EMBL/GenBank/DDBJ whole genome shotgun (WGS) entry which is preliminary data.</text>
</comment>
<dbReference type="Proteomes" id="UP000483078">
    <property type="component" value="Unassembled WGS sequence"/>
</dbReference>
<dbReference type="InterPro" id="IPR042257">
    <property type="entry name" value="DGOK_C"/>
</dbReference>
<dbReference type="AlphaFoldDB" id="A0A7C9L8D6"/>
<evidence type="ECO:0000313" key="1">
    <source>
        <dbReference type="EMBL" id="MTJ05033.1"/>
    </source>
</evidence>
<name>A0A7C9L8D6_9RHOB</name>
<evidence type="ECO:0000313" key="2">
    <source>
        <dbReference type="Proteomes" id="UP000483078"/>
    </source>
</evidence>
<dbReference type="EMBL" id="VENJ01000013">
    <property type="protein sequence ID" value="MTJ05033.1"/>
    <property type="molecule type" value="Genomic_DNA"/>
</dbReference>
<dbReference type="GO" id="GO:0034194">
    <property type="term" value="P:D-galactonate catabolic process"/>
    <property type="evidence" value="ECO:0007669"/>
    <property type="project" value="InterPro"/>
</dbReference>
<proteinExistence type="predicted"/>
<protein>
    <submittedName>
        <fullName evidence="1">2-dehydro-3-deoxygalactonokinase</fullName>
    </submittedName>
</protein>
<keyword evidence="1" id="KW-0418">Kinase</keyword>
<keyword evidence="1" id="KW-0808">Transferase</keyword>